<evidence type="ECO:0000256" key="2">
    <source>
        <dbReference type="ARBA" id="ARBA00023004"/>
    </source>
</evidence>
<dbReference type="RefSeq" id="WP_201774647.1">
    <property type="nucleotide sequence ID" value="NZ_CP010904.1"/>
</dbReference>
<reference evidence="6" key="1">
    <citation type="submission" date="2015-02" db="EMBL/GenBank/DDBJ databases">
        <title>Description and complete genome sequence of the first cultured representative of the subdivision 5 of the Verrucomicrobia phylum.</title>
        <authorList>
            <person name="Spring S."/>
            <person name="Bunk B."/>
            <person name="Sproer C."/>
            <person name="Klenk H.-P."/>
        </authorList>
    </citation>
    <scope>NUCLEOTIDE SEQUENCE [LARGE SCALE GENOMIC DNA]</scope>
    <source>
        <strain evidence="6">L21-Fru-AB</strain>
    </source>
</reference>
<dbReference type="GO" id="GO:0051536">
    <property type="term" value="F:iron-sulfur cluster binding"/>
    <property type="evidence" value="ECO:0007669"/>
    <property type="project" value="UniProtKB-KW"/>
</dbReference>
<gene>
    <name evidence="5" type="ORF">L21SP4_00119</name>
</gene>
<dbReference type="EMBL" id="CP010904">
    <property type="protein sequence ID" value="AKJ63405.1"/>
    <property type="molecule type" value="Genomic_DNA"/>
</dbReference>
<dbReference type="PROSITE" id="PS00198">
    <property type="entry name" value="4FE4S_FER_1"/>
    <property type="match status" value="1"/>
</dbReference>
<reference evidence="5 6" key="2">
    <citation type="journal article" date="2016" name="ISME J.">
        <title>Characterization of the first cultured representative of Verrucomicrobia subdivision 5 indicates the proposal of a novel phylum.</title>
        <authorList>
            <person name="Spring S."/>
            <person name="Bunk B."/>
            <person name="Sproer C."/>
            <person name="Schumann P."/>
            <person name="Rohde M."/>
            <person name="Tindall B.J."/>
            <person name="Klenk H.P."/>
        </authorList>
    </citation>
    <scope>NUCLEOTIDE SEQUENCE [LARGE SCALE GENOMIC DNA]</scope>
    <source>
        <strain evidence="5 6">L21-Fru-AB</strain>
    </source>
</reference>
<dbReference type="InterPro" id="IPR017896">
    <property type="entry name" value="4Fe4S_Fe-S-bd"/>
</dbReference>
<dbReference type="CDD" id="cd03110">
    <property type="entry name" value="SIMIBI_bact_arch"/>
    <property type="match status" value="1"/>
</dbReference>
<dbReference type="Gene3D" id="3.30.70.20">
    <property type="match status" value="2"/>
</dbReference>
<keyword evidence="3" id="KW-0411">Iron-sulfur</keyword>
<dbReference type="KEGG" id="vbl:L21SP4_00119"/>
<feature type="domain" description="4Fe-4S ferredoxin-type" evidence="4">
    <location>
        <begin position="91"/>
        <end position="119"/>
    </location>
</feature>
<dbReference type="GO" id="GO:0046872">
    <property type="term" value="F:metal ion binding"/>
    <property type="evidence" value="ECO:0007669"/>
    <property type="project" value="UniProtKB-KW"/>
</dbReference>
<sequence>MIITIASGKGGTGKTTFAVNLASSLAQRGEPVRLLDCDVEEPNDHLFVKPSFTDGREVLAPKPVWDSERCTACGKCAEACNYNAIAVVNDKVLVFNELCHSCGVCSYVCPEKAFTEVDTAIGKVQVAEPADDPANPFFFAHGLLNIGEALAPNVVRDVKTYIDPDAVNIIDASPGTACPVVEAVEGSDVALLVTEPTPFGLNDLKLAVGLTLKLGVPTGIVINRSNGEDRIIADYAQRVGIPIAGRIPFRRTYAEAYSRGDFLAEAFPELRENLLGIYDHLYAAAPPCPEEEIFELAEDEPAAFEEGDADECREVTVISGKGGTGKTTVVSSLAHLARNKVLADNDVDAADLHLLLAPAVREGHDFAGGIKAEIDPMRCVGCGRCAQACHFNAIRFDGPPGDGVAKTYRVEPLACEGCGLCPLVCPVGAIGSERNITGRWYVSETAFGPMAHARLGIAEENSGRLVTQVRNRAAELAQELRRECILGDGPPVPAAP</sequence>
<dbReference type="Pfam" id="PF01656">
    <property type="entry name" value="CbiA"/>
    <property type="match status" value="1"/>
</dbReference>
<dbReference type="AlphaFoldDB" id="A0A0G3EF59"/>
<feature type="domain" description="4Fe-4S ferredoxin-type" evidence="4">
    <location>
        <begin position="61"/>
        <end position="90"/>
    </location>
</feature>
<dbReference type="STRING" id="1307763.L21SP4_00119"/>
<dbReference type="Pfam" id="PF00037">
    <property type="entry name" value="Fer4"/>
    <property type="match status" value="2"/>
</dbReference>
<evidence type="ECO:0000313" key="6">
    <source>
        <dbReference type="Proteomes" id="UP000035268"/>
    </source>
</evidence>
<proteinExistence type="predicted"/>
<dbReference type="Gene3D" id="3.40.50.300">
    <property type="entry name" value="P-loop containing nucleotide triphosphate hydrolases"/>
    <property type="match status" value="2"/>
</dbReference>
<organism evidence="5 6">
    <name type="scientific">Kiritimatiella glycovorans</name>
    <dbReference type="NCBI Taxonomy" id="1307763"/>
    <lineage>
        <taxon>Bacteria</taxon>
        <taxon>Pseudomonadati</taxon>
        <taxon>Kiritimatiellota</taxon>
        <taxon>Kiritimatiellia</taxon>
        <taxon>Kiritimatiellales</taxon>
        <taxon>Kiritimatiellaceae</taxon>
        <taxon>Kiritimatiella</taxon>
    </lineage>
</organism>
<accession>A0A0G3EF59</accession>
<keyword evidence="2" id="KW-0408">Iron</keyword>
<feature type="domain" description="4Fe-4S ferredoxin-type" evidence="4">
    <location>
        <begin position="370"/>
        <end position="399"/>
    </location>
</feature>
<dbReference type="PANTHER" id="PTHR43063:SF1">
    <property type="entry name" value="4FE-4S CLUSTER CONTAINING PARA FAMILY ATPASE PROTEIN"/>
    <property type="match status" value="1"/>
</dbReference>
<dbReference type="PROSITE" id="PS51379">
    <property type="entry name" value="4FE4S_FER_2"/>
    <property type="match status" value="4"/>
</dbReference>
<dbReference type="Proteomes" id="UP000035268">
    <property type="component" value="Chromosome"/>
</dbReference>
<evidence type="ECO:0000313" key="5">
    <source>
        <dbReference type="EMBL" id="AKJ63405.1"/>
    </source>
</evidence>
<evidence type="ECO:0000259" key="4">
    <source>
        <dbReference type="PROSITE" id="PS51379"/>
    </source>
</evidence>
<dbReference type="Pfam" id="PF12838">
    <property type="entry name" value="Fer4_7"/>
    <property type="match status" value="1"/>
</dbReference>
<dbReference type="PANTHER" id="PTHR43063">
    <property type="entry name" value="4FE-4S CLUSTER CONTAINING PARA FAMILY ATPASE PROTEIN"/>
    <property type="match status" value="1"/>
</dbReference>
<dbReference type="InterPro" id="IPR027417">
    <property type="entry name" value="P-loop_NTPase"/>
</dbReference>
<protein>
    <submittedName>
        <fullName evidence="5">NADH dehydrogenase subunit I</fullName>
    </submittedName>
</protein>
<evidence type="ECO:0000256" key="3">
    <source>
        <dbReference type="ARBA" id="ARBA00023014"/>
    </source>
</evidence>
<evidence type="ECO:0000256" key="1">
    <source>
        <dbReference type="ARBA" id="ARBA00022723"/>
    </source>
</evidence>
<dbReference type="InterPro" id="IPR017900">
    <property type="entry name" value="4Fe4S_Fe_S_CS"/>
</dbReference>
<feature type="domain" description="4Fe-4S ferredoxin-type" evidence="4">
    <location>
        <begin position="406"/>
        <end position="435"/>
    </location>
</feature>
<dbReference type="SUPFAM" id="SSF54862">
    <property type="entry name" value="4Fe-4S ferredoxins"/>
    <property type="match status" value="1"/>
</dbReference>
<keyword evidence="6" id="KW-1185">Reference proteome</keyword>
<name>A0A0G3EF59_9BACT</name>
<dbReference type="PATRIC" id="fig|1609981.3.peg.125"/>
<keyword evidence="1" id="KW-0479">Metal-binding</keyword>
<dbReference type="InterPro" id="IPR002586">
    <property type="entry name" value="CobQ/CobB/MinD/ParA_Nub-bd_dom"/>
</dbReference>
<dbReference type="SUPFAM" id="SSF52540">
    <property type="entry name" value="P-loop containing nucleoside triphosphate hydrolases"/>
    <property type="match status" value="2"/>
</dbReference>